<dbReference type="RefSeq" id="WP_303737866.1">
    <property type="nucleotide sequence ID" value="NZ_SUTE01000093.1"/>
</dbReference>
<comment type="caution">
    <text evidence="1">The sequence shown here is derived from an EMBL/GenBank/DDBJ whole genome shotgun (WGS) entry which is preliminary data.</text>
</comment>
<dbReference type="AlphaFoldDB" id="A0A8T3VE41"/>
<sequence length="65" mass="7357">MAKKKDVDFEDTIVVDENDELTSKKEVWKLNTTESFAYNCMKTVFVGGFMIGDLLGCSAKKDDEK</sequence>
<protein>
    <submittedName>
        <fullName evidence="1">Uncharacterized protein</fullName>
    </submittedName>
</protein>
<proteinExistence type="predicted"/>
<dbReference type="EMBL" id="SUTE01000093">
    <property type="protein sequence ID" value="MBE6506198.1"/>
    <property type="molecule type" value="Genomic_DNA"/>
</dbReference>
<gene>
    <name evidence="1" type="ORF">E7Z73_10810</name>
</gene>
<dbReference type="Proteomes" id="UP000762703">
    <property type="component" value="Unassembled WGS sequence"/>
</dbReference>
<organism evidence="1 2">
    <name type="scientific">Methanobrevibacter millerae</name>
    <dbReference type="NCBI Taxonomy" id="230361"/>
    <lineage>
        <taxon>Archaea</taxon>
        <taxon>Methanobacteriati</taxon>
        <taxon>Methanobacteriota</taxon>
        <taxon>Methanomada group</taxon>
        <taxon>Methanobacteria</taxon>
        <taxon>Methanobacteriales</taxon>
        <taxon>Methanobacteriaceae</taxon>
        <taxon>Methanobrevibacter</taxon>
    </lineage>
</organism>
<reference evidence="1" key="1">
    <citation type="submission" date="2019-04" db="EMBL/GenBank/DDBJ databases">
        <title>Evolution of Biomass-Degrading Anaerobic Consortia Revealed by Metagenomics.</title>
        <authorList>
            <person name="Peng X."/>
        </authorList>
    </citation>
    <scope>NUCLEOTIDE SEQUENCE</scope>
    <source>
        <strain evidence="1">SIG12</strain>
    </source>
</reference>
<evidence type="ECO:0000313" key="2">
    <source>
        <dbReference type="Proteomes" id="UP000762703"/>
    </source>
</evidence>
<name>A0A8T3VE41_9EURY</name>
<accession>A0A8T3VE41</accession>
<evidence type="ECO:0000313" key="1">
    <source>
        <dbReference type="EMBL" id="MBE6506198.1"/>
    </source>
</evidence>